<dbReference type="PANTHER" id="PTHR37315:SF1">
    <property type="entry name" value="UPF0311 PROTEIN BLR7842"/>
    <property type="match status" value="1"/>
</dbReference>
<evidence type="ECO:0000313" key="3">
    <source>
        <dbReference type="Proteomes" id="UP001305521"/>
    </source>
</evidence>
<evidence type="ECO:0000313" key="2">
    <source>
        <dbReference type="EMBL" id="WPB84466.1"/>
    </source>
</evidence>
<organism evidence="2 3">
    <name type="scientific">Sediminicoccus rosea</name>
    <dbReference type="NCBI Taxonomy" id="1225128"/>
    <lineage>
        <taxon>Bacteria</taxon>
        <taxon>Pseudomonadati</taxon>
        <taxon>Pseudomonadota</taxon>
        <taxon>Alphaproteobacteria</taxon>
        <taxon>Acetobacterales</taxon>
        <taxon>Roseomonadaceae</taxon>
        <taxon>Sediminicoccus</taxon>
    </lineage>
</organism>
<dbReference type="Proteomes" id="UP001305521">
    <property type="component" value="Chromosome"/>
</dbReference>
<dbReference type="Gene3D" id="2.40.160.20">
    <property type="match status" value="1"/>
</dbReference>
<dbReference type="EMBL" id="CP137852">
    <property type="protein sequence ID" value="WPB84466.1"/>
    <property type="molecule type" value="Genomic_DNA"/>
</dbReference>
<protein>
    <recommendedName>
        <fullName evidence="1">UPF0311 protein R9Z33_20515</fullName>
    </recommendedName>
</protein>
<dbReference type="HAMAP" id="MF_00775">
    <property type="entry name" value="UPF0311"/>
    <property type="match status" value="1"/>
</dbReference>
<accession>A0ABZ0PFR7</accession>
<dbReference type="Pfam" id="PF11578">
    <property type="entry name" value="DUF3237"/>
    <property type="match status" value="1"/>
</dbReference>
<dbReference type="InterPro" id="IPR020915">
    <property type="entry name" value="UPF0311"/>
</dbReference>
<proteinExistence type="inferred from homology"/>
<dbReference type="PANTHER" id="PTHR37315">
    <property type="entry name" value="UPF0311 PROTEIN BLR7842"/>
    <property type="match status" value="1"/>
</dbReference>
<dbReference type="RefSeq" id="WP_318648427.1">
    <property type="nucleotide sequence ID" value="NZ_CP137852.1"/>
</dbReference>
<keyword evidence="3" id="KW-1185">Reference proteome</keyword>
<comment type="similarity">
    <text evidence="1">Belongs to the UPF0311 family.</text>
</comment>
<reference evidence="2 3" key="1">
    <citation type="submission" date="2023-11" db="EMBL/GenBank/DDBJ databases">
        <title>Arctic aerobic anoxygenic photoheterotroph Sediminicoccus rosea KRV36 adapts its photosynthesis to long days of polar summer.</title>
        <authorList>
            <person name="Tomasch J."/>
            <person name="Kopejtka K."/>
            <person name="Bily T."/>
            <person name="Gardiner A.T."/>
            <person name="Gardian Z."/>
            <person name="Shivaramu S."/>
            <person name="Koblizek M."/>
            <person name="Engelhardt F."/>
            <person name="Kaftan D."/>
        </authorList>
    </citation>
    <scope>NUCLEOTIDE SEQUENCE [LARGE SCALE GENOMIC DNA]</scope>
    <source>
        <strain evidence="2 3">R-30</strain>
    </source>
</reference>
<name>A0ABZ0PFR7_9PROT</name>
<gene>
    <name evidence="2" type="ORF">R9Z33_20515</name>
</gene>
<evidence type="ECO:0000256" key="1">
    <source>
        <dbReference type="HAMAP-Rule" id="MF_00775"/>
    </source>
</evidence>
<sequence length="155" mass="16458">MPLPLVTEYLFSMDITVGAPQMAGKGPDGHDLRIVPVTGGTVSGPALQGEVLGGTAADWLRVEADGTAHIDVRLTIKAASGSLVYVQYAGIRTGRPEVLARLGGGEAVDPSEYYFRTAMRFQTGAPDLAWMNRIIAIGTGQRPPSGPRYDVYAVR</sequence>